<keyword evidence="3" id="KW-1185">Reference proteome</keyword>
<dbReference type="AlphaFoldDB" id="A0A3Q7GWZ8"/>
<dbReference type="Proteomes" id="UP000004994">
    <property type="component" value="Chromosome 6"/>
</dbReference>
<dbReference type="STRING" id="4081.A0A3Q7GWZ8"/>
<evidence type="ECO:0000313" key="3">
    <source>
        <dbReference type="Proteomes" id="UP000004994"/>
    </source>
</evidence>
<reference evidence="2" key="2">
    <citation type="submission" date="2019-01" db="UniProtKB">
        <authorList>
            <consortium name="EnsemblPlants"/>
        </authorList>
    </citation>
    <scope>IDENTIFICATION</scope>
    <source>
        <strain evidence="2">cv. Heinz 1706</strain>
    </source>
</reference>
<keyword evidence="1" id="KW-1133">Transmembrane helix</keyword>
<evidence type="ECO:0000313" key="2">
    <source>
        <dbReference type="EnsemblPlants" id="Solyc06g059755.1.1"/>
    </source>
</evidence>
<protein>
    <submittedName>
        <fullName evidence="2">Uncharacterized protein</fullName>
    </submittedName>
</protein>
<dbReference type="EnsemblPlants" id="Solyc06g059755.1.1">
    <property type="protein sequence ID" value="Solyc06g059755.1.1"/>
    <property type="gene ID" value="Solyc06g059755.1"/>
</dbReference>
<feature type="transmembrane region" description="Helical" evidence="1">
    <location>
        <begin position="83"/>
        <end position="106"/>
    </location>
</feature>
<name>A0A3Q7GWZ8_SOLLC</name>
<sequence length="195" mass="21360">MFCRLCCKDHLISLPLMMRVAMVAEAEVASKLAPSTANSICLYHVEAFVNYVSAELLPPSCCISTTTQHAVVYSWGPVVELPVASRIGVGAIIISLSFLLDFLLGLSGVARQEKRLGVIKDDYIDRRFKFVIFTEQWYHGMSNVNKSVNQVPATSSSGTVVELLHQNSMNSRQQNPMNGGNSTYSGNAVQINAFP</sequence>
<proteinExistence type="predicted"/>
<dbReference type="InParanoid" id="A0A3Q7GWZ8"/>
<evidence type="ECO:0000256" key="1">
    <source>
        <dbReference type="SAM" id="Phobius"/>
    </source>
</evidence>
<keyword evidence="1" id="KW-0472">Membrane</keyword>
<organism evidence="2">
    <name type="scientific">Solanum lycopersicum</name>
    <name type="common">Tomato</name>
    <name type="synonym">Lycopersicon esculentum</name>
    <dbReference type="NCBI Taxonomy" id="4081"/>
    <lineage>
        <taxon>Eukaryota</taxon>
        <taxon>Viridiplantae</taxon>
        <taxon>Streptophyta</taxon>
        <taxon>Embryophyta</taxon>
        <taxon>Tracheophyta</taxon>
        <taxon>Spermatophyta</taxon>
        <taxon>Magnoliopsida</taxon>
        <taxon>eudicotyledons</taxon>
        <taxon>Gunneridae</taxon>
        <taxon>Pentapetalae</taxon>
        <taxon>asterids</taxon>
        <taxon>lamiids</taxon>
        <taxon>Solanales</taxon>
        <taxon>Solanaceae</taxon>
        <taxon>Solanoideae</taxon>
        <taxon>Solaneae</taxon>
        <taxon>Solanum</taxon>
        <taxon>Solanum subgen. Lycopersicon</taxon>
    </lineage>
</organism>
<keyword evidence="1" id="KW-0812">Transmembrane</keyword>
<reference evidence="2" key="1">
    <citation type="journal article" date="2012" name="Nature">
        <title>The tomato genome sequence provides insights into fleshy fruit evolution.</title>
        <authorList>
            <consortium name="Tomato Genome Consortium"/>
        </authorList>
    </citation>
    <scope>NUCLEOTIDE SEQUENCE [LARGE SCALE GENOMIC DNA]</scope>
    <source>
        <strain evidence="2">cv. Heinz 1706</strain>
    </source>
</reference>
<dbReference type="Gramene" id="Solyc06g059755.1.1">
    <property type="protein sequence ID" value="Solyc06g059755.1.1"/>
    <property type="gene ID" value="Solyc06g059755.1"/>
</dbReference>
<accession>A0A3Q7GWZ8</accession>